<evidence type="ECO:0000256" key="9">
    <source>
        <dbReference type="ARBA" id="ARBA00036698"/>
    </source>
</evidence>
<keyword evidence="5 12" id="KW-0418">Kinase</keyword>
<evidence type="ECO:0000256" key="12">
    <source>
        <dbReference type="PROSITE-ProRule" id="PRU00781"/>
    </source>
</evidence>
<evidence type="ECO:0000256" key="11">
    <source>
        <dbReference type="ARBA" id="ARBA00039039"/>
    </source>
</evidence>
<reference evidence="15" key="1">
    <citation type="journal article" date="2023" name="G3 (Bethesda)">
        <title>A reference genome for the long-term kleptoplast-retaining sea slug Elysia crispata morphotype clarki.</title>
        <authorList>
            <person name="Eastman K.E."/>
            <person name="Pendleton A.L."/>
            <person name="Shaikh M.A."/>
            <person name="Suttiyut T."/>
            <person name="Ogas R."/>
            <person name="Tomko P."/>
            <person name="Gavelis G."/>
            <person name="Widhalm J.R."/>
            <person name="Wisecaver J.H."/>
        </authorList>
    </citation>
    <scope>NUCLEOTIDE SEQUENCE</scope>
    <source>
        <strain evidence="15">ECLA1</strain>
    </source>
</reference>
<evidence type="ECO:0000256" key="6">
    <source>
        <dbReference type="ARBA" id="ARBA00022840"/>
    </source>
</evidence>
<evidence type="ECO:0000256" key="3">
    <source>
        <dbReference type="ARBA" id="ARBA00022679"/>
    </source>
</evidence>
<dbReference type="EMBL" id="JAWDGP010003199">
    <property type="protein sequence ID" value="KAK3776579.1"/>
    <property type="molecule type" value="Genomic_DNA"/>
</dbReference>
<keyword evidence="2" id="KW-0963">Cytoplasm</keyword>
<evidence type="ECO:0000256" key="10">
    <source>
        <dbReference type="ARBA" id="ARBA00036950"/>
    </source>
</evidence>
<dbReference type="PANTHER" id="PTHR23086">
    <property type="entry name" value="PHOSPHATIDYLINOSITOL-4-PHOSPHATE 5-KINASE"/>
    <property type="match status" value="1"/>
</dbReference>
<dbReference type="PANTHER" id="PTHR23086:SF8">
    <property type="entry name" value="PHOSPHATIDYLINOSITOL 5-PHOSPHATE 4-KINASE, ISOFORM A"/>
    <property type="match status" value="1"/>
</dbReference>
<dbReference type="PROSITE" id="PS51455">
    <property type="entry name" value="PIPK"/>
    <property type="match status" value="1"/>
</dbReference>
<dbReference type="GO" id="GO:0016309">
    <property type="term" value="F:1-phosphatidylinositol-5-phosphate 4-kinase activity"/>
    <property type="evidence" value="ECO:0007669"/>
    <property type="project" value="UniProtKB-EC"/>
</dbReference>
<protein>
    <recommendedName>
        <fullName evidence="11">1-phosphatidylinositol-5-phosphate 4-kinase</fullName>
        <ecNumber evidence="11">2.7.1.149</ecNumber>
    </recommendedName>
</protein>
<dbReference type="AlphaFoldDB" id="A0AAE1DN07"/>
<evidence type="ECO:0000256" key="5">
    <source>
        <dbReference type="ARBA" id="ARBA00022777"/>
    </source>
</evidence>
<accession>A0AAE1DN07</accession>
<comment type="subcellular location">
    <subcellularLocation>
        <location evidence="1">Cytoplasm</location>
    </subcellularLocation>
</comment>
<dbReference type="InterPro" id="IPR027484">
    <property type="entry name" value="PInositol-4-P-5-kinase_N"/>
</dbReference>
<dbReference type="SUPFAM" id="SSF56104">
    <property type="entry name" value="SAICAR synthase-like"/>
    <property type="match status" value="1"/>
</dbReference>
<keyword evidence="4 12" id="KW-0547">Nucleotide-binding</keyword>
<feature type="region of interest" description="Disordered" evidence="13">
    <location>
        <begin position="279"/>
        <end position="343"/>
    </location>
</feature>
<dbReference type="FunFam" id="3.30.800.10:FF:000002">
    <property type="entry name" value="Phosphatidylinositol 5-phosphate 4-kinase type-2 beta"/>
    <property type="match status" value="1"/>
</dbReference>
<dbReference type="GO" id="GO:0005524">
    <property type="term" value="F:ATP binding"/>
    <property type="evidence" value="ECO:0007669"/>
    <property type="project" value="UniProtKB-UniRule"/>
</dbReference>
<evidence type="ECO:0000256" key="13">
    <source>
        <dbReference type="SAM" id="MobiDB-lite"/>
    </source>
</evidence>
<evidence type="ECO:0000313" key="15">
    <source>
        <dbReference type="EMBL" id="KAK3776579.1"/>
    </source>
</evidence>
<comment type="catalytic activity">
    <reaction evidence="9">
        <text>a 1,2-diacyl-sn-glycero-3-phospho-(1D-myo-inositol-5-phosphate) + ATP = a 1,2-diacyl-sn-glycero-3-phospho-(1D-myo-inositol-4,5-bisphosphate) + ADP + H(+)</text>
        <dbReference type="Rhea" id="RHEA:12280"/>
        <dbReference type="ChEBI" id="CHEBI:15378"/>
        <dbReference type="ChEBI" id="CHEBI:30616"/>
        <dbReference type="ChEBI" id="CHEBI:57795"/>
        <dbReference type="ChEBI" id="CHEBI:58456"/>
        <dbReference type="ChEBI" id="CHEBI:456216"/>
        <dbReference type="EC" id="2.7.1.149"/>
    </reaction>
    <physiologicalReaction direction="left-to-right" evidence="9">
        <dbReference type="Rhea" id="RHEA:12281"/>
    </physiologicalReaction>
</comment>
<evidence type="ECO:0000256" key="4">
    <source>
        <dbReference type="ARBA" id="ARBA00022741"/>
    </source>
</evidence>
<feature type="compositionally biased region" description="Acidic residues" evidence="13">
    <location>
        <begin position="289"/>
        <end position="300"/>
    </location>
</feature>
<sequence length="416" mass="47780">MSSTKRKQIKVKAVAPKLKLFRANEPLLSVFMWGVNHTVNELSHVNMRLMLMPDDFKSYSKIRVDNHMYNKDNMPSRFKVKEYCPIVFKNLRERFGIDDLDYLNSLTKQQPIACDSPGRSGARMLMSRDKKFFIKTLVSEEVEMMHHVLKQYHQHIVESHAHTLLPQYLAMYRLTVNDVETYIVVMRNVFSPRLSIHKKYDLKGSTVDRSASEKERMKDLPTFKDNDFLNDGAKIFIGADQKRSFLEMLQKDVDFLSNLHLMDYSMIVGIHDRDQENESGISFAMPSGADEEGEDEDESDIGVPCMGGGDQADYHYDEEDGLGSPPDSPQPTTPMPQFMGELDPDLERYGLHSSEESGKHEIYFMALIDILTKYGMKKRTAQAAKTVKHGAGAEISTVHPEQYAKRFMEFISKCFE</sequence>
<comment type="caution">
    <text evidence="15">The sequence shown here is derived from an EMBL/GenBank/DDBJ whole genome shotgun (WGS) entry which is preliminary data.</text>
</comment>
<dbReference type="GO" id="GO:0046854">
    <property type="term" value="P:phosphatidylinositol phosphate biosynthetic process"/>
    <property type="evidence" value="ECO:0007669"/>
    <property type="project" value="TreeGrafter"/>
</dbReference>
<dbReference type="GO" id="GO:0005886">
    <property type="term" value="C:plasma membrane"/>
    <property type="evidence" value="ECO:0007669"/>
    <property type="project" value="TreeGrafter"/>
</dbReference>
<keyword evidence="7" id="KW-0443">Lipid metabolism</keyword>
<name>A0AAE1DN07_9GAST</name>
<dbReference type="InterPro" id="IPR027483">
    <property type="entry name" value="PInositol-4-P-4/5-kinase_C_sf"/>
</dbReference>
<dbReference type="GO" id="GO:0005737">
    <property type="term" value="C:cytoplasm"/>
    <property type="evidence" value="ECO:0007669"/>
    <property type="project" value="UniProtKB-SubCell"/>
</dbReference>
<dbReference type="EC" id="2.7.1.149" evidence="11"/>
<evidence type="ECO:0000256" key="1">
    <source>
        <dbReference type="ARBA" id="ARBA00004496"/>
    </source>
</evidence>
<dbReference type="SMART" id="SM00330">
    <property type="entry name" value="PIPKc"/>
    <property type="match status" value="1"/>
</dbReference>
<dbReference type="CDD" id="cd17305">
    <property type="entry name" value="PIPKc_PIP5KII"/>
    <property type="match status" value="1"/>
</dbReference>
<dbReference type="Pfam" id="PF01504">
    <property type="entry name" value="PIP5K"/>
    <property type="match status" value="1"/>
</dbReference>
<proteinExistence type="predicted"/>
<comment type="catalytic activity">
    <reaction evidence="10">
        <text>1,2-dihexadecanoyl-sn-glycero-3-phospho-(1D-myo-inositol-5-phosphate) + GTP = 1,2-dihexadecanoyl-sn-glycero-3-phospho-(1D-myo-inositol-4,5-bisphosphate) + GDP + H(+)</text>
        <dbReference type="Rhea" id="RHEA:55964"/>
        <dbReference type="ChEBI" id="CHEBI:15378"/>
        <dbReference type="ChEBI" id="CHEBI:37565"/>
        <dbReference type="ChEBI" id="CHEBI:58189"/>
        <dbReference type="ChEBI" id="CHEBI:83423"/>
        <dbReference type="ChEBI" id="CHEBI:84968"/>
    </reaction>
    <physiologicalReaction direction="left-to-right" evidence="10">
        <dbReference type="Rhea" id="RHEA:55965"/>
    </physiologicalReaction>
</comment>
<dbReference type="GO" id="GO:0016308">
    <property type="term" value="F:1-phosphatidylinositol-4-phosphate 5-kinase activity"/>
    <property type="evidence" value="ECO:0007669"/>
    <property type="project" value="TreeGrafter"/>
</dbReference>
<evidence type="ECO:0000256" key="7">
    <source>
        <dbReference type="ARBA" id="ARBA00023098"/>
    </source>
</evidence>
<dbReference type="Proteomes" id="UP001283361">
    <property type="component" value="Unassembled WGS sequence"/>
</dbReference>
<evidence type="ECO:0000256" key="8">
    <source>
        <dbReference type="ARBA" id="ARBA00036478"/>
    </source>
</evidence>
<dbReference type="Gene3D" id="3.30.810.10">
    <property type="entry name" value="2-Layer Sandwich"/>
    <property type="match status" value="2"/>
</dbReference>
<evidence type="ECO:0000256" key="2">
    <source>
        <dbReference type="ARBA" id="ARBA00022490"/>
    </source>
</evidence>
<organism evidence="15 16">
    <name type="scientific">Elysia crispata</name>
    <name type="common">lettuce slug</name>
    <dbReference type="NCBI Taxonomy" id="231223"/>
    <lineage>
        <taxon>Eukaryota</taxon>
        <taxon>Metazoa</taxon>
        <taxon>Spiralia</taxon>
        <taxon>Lophotrochozoa</taxon>
        <taxon>Mollusca</taxon>
        <taxon>Gastropoda</taxon>
        <taxon>Heterobranchia</taxon>
        <taxon>Euthyneura</taxon>
        <taxon>Panpulmonata</taxon>
        <taxon>Sacoglossa</taxon>
        <taxon>Placobranchoidea</taxon>
        <taxon>Plakobranchidae</taxon>
        <taxon>Elysia</taxon>
    </lineage>
</organism>
<keyword evidence="16" id="KW-1185">Reference proteome</keyword>
<dbReference type="InterPro" id="IPR023610">
    <property type="entry name" value="PInositol-4/5-P-5/4-kinase"/>
</dbReference>
<keyword evidence="6 12" id="KW-0067">ATP-binding</keyword>
<gene>
    <name evidence="15" type="ORF">RRG08_037085</name>
</gene>
<evidence type="ECO:0000259" key="14">
    <source>
        <dbReference type="PROSITE" id="PS51455"/>
    </source>
</evidence>
<keyword evidence="3 12" id="KW-0808">Transferase</keyword>
<dbReference type="InterPro" id="IPR002498">
    <property type="entry name" value="PInositol-4-P-4/5-kinase_core"/>
</dbReference>
<dbReference type="Gene3D" id="3.30.800.10">
    <property type="entry name" value="Phosphatidylinositol Phosphate Kinase II Beta"/>
    <property type="match status" value="1"/>
</dbReference>
<evidence type="ECO:0000313" key="16">
    <source>
        <dbReference type="Proteomes" id="UP001283361"/>
    </source>
</evidence>
<comment type="catalytic activity">
    <reaction evidence="8">
        <text>1,2-dihexadecanoyl-sn-glycero-3-phospho-(1D-myo-inositol-5-phosphate) + ATP = 1,2-dihexadecanoyl-sn-glycero-3-phospho-(1D-myo-inositol-4,5-bisphosphate) + ADP + H(+)</text>
        <dbReference type="Rhea" id="RHEA:55992"/>
        <dbReference type="ChEBI" id="CHEBI:15378"/>
        <dbReference type="ChEBI" id="CHEBI:30616"/>
        <dbReference type="ChEBI" id="CHEBI:83423"/>
        <dbReference type="ChEBI" id="CHEBI:84968"/>
        <dbReference type="ChEBI" id="CHEBI:456216"/>
    </reaction>
    <physiologicalReaction direction="left-to-right" evidence="8">
        <dbReference type="Rhea" id="RHEA:55993"/>
    </physiologicalReaction>
</comment>
<feature type="domain" description="PIPK" evidence="14">
    <location>
        <begin position="23"/>
        <end position="415"/>
    </location>
</feature>